<dbReference type="PANTHER" id="PTHR47074:SF70">
    <property type="entry name" value="OS07G0513450 PROTEIN"/>
    <property type="match status" value="1"/>
</dbReference>
<accession>A0A3L6STK4</accession>
<dbReference type="Pfam" id="PF13456">
    <property type="entry name" value="RVT_3"/>
    <property type="match status" value="1"/>
</dbReference>
<dbReference type="CDD" id="cd06222">
    <property type="entry name" value="RNase_H_like"/>
    <property type="match status" value="1"/>
</dbReference>
<feature type="domain" description="RNase H type-1" evidence="1">
    <location>
        <begin position="61"/>
        <end position="183"/>
    </location>
</feature>
<dbReference type="InterPro" id="IPR036397">
    <property type="entry name" value="RNaseH_sf"/>
</dbReference>
<reference evidence="3" key="1">
    <citation type="journal article" date="2019" name="Nat. Commun.">
        <title>The genome of broomcorn millet.</title>
        <authorList>
            <person name="Zou C."/>
            <person name="Miki D."/>
            <person name="Li D."/>
            <person name="Tang Q."/>
            <person name="Xiao L."/>
            <person name="Rajput S."/>
            <person name="Deng P."/>
            <person name="Jia W."/>
            <person name="Huang R."/>
            <person name="Zhang M."/>
            <person name="Sun Y."/>
            <person name="Hu J."/>
            <person name="Fu X."/>
            <person name="Schnable P.S."/>
            <person name="Li F."/>
            <person name="Zhang H."/>
            <person name="Feng B."/>
            <person name="Zhu X."/>
            <person name="Liu R."/>
            <person name="Schnable J.C."/>
            <person name="Zhu J.-K."/>
            <person name="Zhang H."/>
        </authorList>
    </citation>
    <scope>NUCLEOTIDE SEQUENCE [LARGE SCALE GENOMIC DNA]</scope>
</reference>
<dbReference type="GO" id="GO:0003676">
    <property type="term" value="F:nucleic acid binding"/>
    <property type="evidence" value="ECO:0007669"/>
    <property type="project" value="InterPro"/>
</dbReference>
<evidence type="ECO:0000313" key="2">
    <source>
        <dbReference type="EMBL" id="RLN27709.1"/>
    </source>
</evidence>
<dbReference type="InterPro" id="IPR052929">
    <property type="entry name" value="RNase_H-like_EbsB-rel"/>
</dbReference>
<dbReference type="AlphaFoldDB" id="A0A3L6STK4"/>
<sequence length="205" mass="22323">MGRNKANAGEQGDSVDEIIRKAVVFSSETQQQVDGAGIQRTEINREGRRWNNPPPEVLKINIDGAFCGKEKVGAWGFVIRDTDANGVLAGAGRLRAVHDALAAEGEACLAALQAAMEMGISRIIIETDSSVLIKAIRTSDYDCGPGGVIFKEIRELLSLHFIHESIVYVPRSCNRCAHELAHFGLSRDPDQPSIWADPLPSFVRT</sequence>
<dbReference type="SUPFAM" id="SSF53098">
    <property type="entry name" value="Ribonuclease H-like"/>
    <property type="match status" value="1"/>
</dbReference>
<gene>
    <name evidence="2" type="ORF">C2845_PM05G08320</name>
</gene>
<dbReference type="PANTHER" id="PTHR47074">
    <property type="entry name" value="BNAC02G40300D PROTEIN"/>
    <property type="match status" value="1"/>
</dbReference>
<dbReference type="InterPro" id="IPR002156">
    <property type="entry name" value="RNaseH_domain"/>
</dbReference>
<dbReference type="GO" id="GO:0004523">
    <property type="term" value="F:RNA-DNA hybrid ribonuclease activity"/>
    <property type="evidence" value="ECO:0007669"/>
    <property type="project" value="InterPro"/>
</dbReference>
<name>A0A3L6STK4_PANMI</name>
<dbReference type="STRING" id="4540.A0A3L6STK4"/>
<keyword evidence="3" id="KW-1185">Reference proteome</keyword>
<evidence type="ECO:0000259" key="1">
    <source>
        <dbReference type="Pfam" id="PF13456"/>
    </source>
</evidence>
<proteinExistence type="predicted"/>
<protein>
    <recommendedName>
        <fullName evidence="1">RNase H type-1 domain-containing protein</fullName>
    </recommendedName>
</protein>
<dbReference type="InterPro" id="IPR012337">
    <property type="entry name" value="RNaseH-like_sf"/>
</dbReference>
<dbReference type="EMBL" id="PQIB02000003">
    <property type="protein sequence ID" value="RLN27709.1"/>
    <property type="molecule type" value="Genomic_DNA"/>
</dbReference>
<dbReference type="Gene3D" id="3.30.420.10">
    <property type="entry name" value="Ribonuclease H-like superfamily/Ribonuclease H"/>
    <property type="match status" value="1"/>
</dbReference>
<dbReference type="OrthoDB" id="696189at2759"/>
<organism evidence="2 3">
    <name type="scientific">Panicum miliaceum</name>
    <name type="common">Proso millet</name>
    <name type="synonym">Broomcorn millet</name>
    <dbReference type="NCBI Taxonomy" id="4540"/>
    <lineage>
        <taxon>Eukaryota</taxon>
        <taxon>Viridiplantae</taxon>
        <taxon>Streptophyta</taxon>
        <taxon>Embryophyta</taxon>
        <taxon>Tracheophyta</taxon>
        <taxon>Spermatophyta</taxon>
        <taxon>Magnoliopsida</taxon>
        <taxon>Liliopsida</taxon>
        <taxon>Poales</taxon>
        <taxon>Poaceae</taxon>
        <taxon>PACMAD clade</taxon>
        <taxon>Panicoideae</taxon>
        <taxon>Panicodae</taxon>
        <taxon>Paniceae</taxon>
        <taxon>Panicinae</taxon>
        <taxon>Panicum</taxon>
        <taxon>Panicum sect. Panicum</taxon>
    </lineage>
</organism>
<dbReference type="Proteomes" id="UP000275267">
    <property type="component" value="Unassembled WGS sequence"/>
</dbReference>
<evidence type="ECO:0000313" key="3">
    <source>
        <dbReference type="Proteomes" id="UP000275267"/>
    </source>
</evidence>
<dbReference type="InterPro" id="IPR044730">
    <property type="entry name" value="RNase_H-like_dom_plant"/>
</dbReference>
<comment type="caution">
    <text evidence="2">The sequence shown here is derived from an EMBL/GenBank/DDBJ whole genome shotgun (WGS) entry which is preliminary data.</text>
</comment>